<dbReference type="InterPro" id="IPR032812">
    <property type="entry name" value="SbsA_Ig"/>
</dbReference>
<proteinExistence type="predicted"/>
<evidence type="ECO:0000313" key="4">
    <source>
        <dbReference type="Proteomes" id="UP000028631"/>
    </source>
</evidence>
<dbReference type="InterPro" id="IPR001322">
    <property type="entry name" value="Lamin_tail_dom"/>
</dbReference>
<gene>
    <name evidence="3" type="ORF">IV01_20390</name>
</gene>
<accession>A0A085VD15</accession>
<dbReference type="InterPro" id="IPR036415">
    <property type="entry name" value="Lamin_tail_dom_sf"/>
</dbReference>
<dbReference type="Gene3D" id="1.10.3130.20">
    <property type="entry name" value="Phycobilisome linker domain"/>
    <property type="match status" value="1"/>
</dbReference>
<dbReference type="InterPro" id="IPR022060">
    <property type="entry name" value="DUF3616"/>
</dbReference>
<name>A0A085VD15_PSESX</name>
<dbReference type="Pfam" id="PF12275">
    <property type="entry name" value="DUF3616"/>
    <property type="match status" value="1"/>
</dbReference>
<feature type="domain" description="LTD" evidence="2">
    <location>
        <begin position="666"/>
        <end position="807"/>
    </location>
</feature>
<dbReference type="PROSITE" id="PS51841">
    <property type="entry name" value="LTD"/>
    <property type="match status" value="1"/>
</dbReference>
<evidence type="ECO:0000313" key="3">
    <source>
        <dbReference type="EMBL" id="KFE53328.1"/>
    </source>
</evidence>
<dbReference type="AlphaFoldDB" id="A0A085VD15"/>
<dbReference type="InterPro" id="IPR038255">
    <property type="entry name" value="PBS_linker_sf"/>
</dbReference>
<dbReference type="Gene3D" id="2.60.40.1260">
    <property type="entry name" value="Lamin Tail domain"/>
    <property type="match status" value="1"/>
</dbReference>
<organism evidence="3 4">
    <name type="scientific">Pseudomonas syringae</name>
    <dbReference type="NCBI Taxonomy" id="317"/>
    <lineage>
        <taxon>Bacteria</taxon>
        <taxon>Pseudomonadati</taxon>
        <taxon>Pseudomonadota</taxon>
        <taxon>Gammaproteobacteria</taxon>
        <taxon>Pseudomonadales</taxon>
        <taxon>Pseudomonadaceae</taxon>
        <taxon>Pseudomonas</taxon>
    </lineage>
</organism>
<dbReference type="Pfam" id="PF00932">
    <property type="entry name" value="LTD"/>
    <property type="match status" value="1"/>
</dbReference>
<evidence type="ECO:0000256" key="1">
    <source>
        <dbReference type="ARBA" id="ARBA00022729"/>
    </source>
</evidence>
<protein>
    <submittedName>
        <fullName evidence="3">5'-nucleotidase</fullName>
    </submittedName>
</protein>
<comment type="caution">
    <text evidence="3">The sequence shown here is derived from an EMBL/GenBank/DDBJ whole genome shotgun (WGS) entry which is preliminary data.</text>
</comment>
<sequence>MATTFDTVSSLYKNVLGREGSAAEISYWAGRIDSGLQGVADVVTAFTGSEEAATSVAPIVSLYFAAFGRVPDVGGLQYWVAAKRDGMELASIAVAFTQSAEFAQSAQSSDTGFLTVLYQNALGRAPDAAGLAYWNAQLASGMSRDQVLSSISTSGEGTGTNGVKAQVVLAYNGLLGRAPTKAEVDTVVAGQGQKSLVELIKTTADALLVNPPVTPPVTPTPPAPALEATFTPKAGSTANSSDASAAVALDSKYMIVGDDEANVLRVYDRAGGDAVYEWNYSQAIGVNGEVDLEAAVMIGDTLYLSGSHSNTKKGVDADSREVIFSVKISGTGASTAFTYQGDFKGLEAALVQWDQAGASGKAANYFGFAASSAAGISPENTNGFSIEGMTTSLDNSALWLGFRAPQTDTTTRDKALIVPVENYQALLSGAATTAQFGAAIELNLGGRGIRSIEKAADGSGYLIIAGPSGTASNEVTHDFRLFTWNGDAATAPVELSNNLDALLKSTGGSFESIVSLTSIKPGTQIQLLQDNGDTIWPGQTEVSKDLAPALQQFKGNLITLGSAVVDTAAPVLVAATPADKATDVAASSSLSLVFDEGVTLGAGTIQLQKANGDLVQSFASGNPGVKVDFNKINLQPTAKLLTATDYKLVLSADAVTDHSGNALTARTIDFKTGAAAHYNLLITEVNSNATGDDFFELYNYGSTTINLSGWGVDDDSAQFGEAISLPANLTLAAGEKLVIAKATDDAALQAFKAVWGLDSGVKVVGLNLPGLGKDDAVVLFDVSGNVATAFSYKGSVVTASDGTVITHALSNGTFVGGEHAGKAFGSTATASAIWDGMSTINPHYVGAIAGQLGAYAQTAKPESVGSPGTIAEIVLTGNNTLDAQSLAA</sequence>
<dbReference type="OrthoDB" id="5560405at2"/>
<dbReference type="RefSeq" id="WP_032630596.1">
    <property type="nucleotide sequence ID" value="NZ_JPQU01000062.1"/>
</dbReference>
<evidence type="ECO:0000259" key="2">
    <source>
        <dbReference type="PROSITE" id="PS51841"/>
    </source>
</evidence>
<dbReference type="Pfam" id="PF13205">
    <property type="entry name" value="Big_5"/>
    <property type="match status" value="1"/>
</dbReference>
<dbReference type="SUPFAM" id="SSF74853">
    <property type="entry name" value="Lamin A/C globular tail domain"/>
    <property type="match status" value="1"/>
</dbReference>
<dbReference type="InterPro" id="IPR011047">
    <property type="entry name" value="Quinoprotein_ADH-like_sf"/>
</dbReference>
<keyword evidence="1" id="KW-0732">Signal</keyword>
<dbReference type="Proteomes" id="UP000028631">
    <property type="component" value="Unassembled WGS sequence"/>
</dbReference>
<reference evidence="3 4" key="1">
    <citation type="submission" date="2014-07" db="EMBL/GenBank/DDBJ databases">
        <title>Draft Genome Sequences of Environmental Pseudomonas syringae strains.</title>
        <authorList>
            <person name="Baltrus D.A."/>
            <person name="Berge O."/>
            <person name="Morris C."/>
        </authorList>
    </citation>
    <scope>NUCLEOTIDE SEQUENCE [LARGE SCALE GENOMIC DNA]</scope>
    <source>
        <strain evidence="3 4">GAW0119</strain>
    </source>
</reference>
<dbReference type="InterPro" id="IPR025282">
    <property type="entry name" value="DUF4214"/>
</dbReference>
<dbReference type="PATRIC" id="fig|317.175.peg.4255"/>
<dbReference type="Pfam" id="PF13946">
    <property type="entry name" value="DUF4214"/>
    <property type="match status" value="2"/>
</dbReference>
<keyword evidence="4" id="KW-1185">Reference proteome</keyword>
<dbReference type="SUPFAM" id="SSF50998">
    <property type="entry name" value="Quinoprotein alcohol dehydrogenase-like"/>
    <property type="match status" value="1"/>
</dbReference>
<dbReference type="EMBL" id="JPQU01000062">
    <property type="protein sequence ID" value="KFE53328.1"/>
    <property type="molecule type" value="Genomic_DNA"/>
</dbReference>